<accession>A0A196SJ01</accession>
<dbReference type="PANTHER" id="PTHR12270:SF52">
    <property type="entry name" value="GLYCOSYLTRANSFERASE-LIKE PROTEIN GNT13-RELATED"/>
    <property type="match status" value="1"/>
</dbReference>
<keyword evidence="5" id="KW-0472">Membrane</keyword>
<proteinExistence type="predicted"/>
<reference evidence="8 9" key="1">
    <citation type="submission" date="2016-05" db="EMBL/GenBank/DDBJ databases">
        <title>Nuclear genome of Blastocystis sp. subtype 1 NandII.</title>
        <authorList>
            <person name="Gentekaki E."/>
            <person name="Curtis B."/>
            <person name="Stairs C."/>
            <person name="Eme L."/>
            <person name="Herman E."/>
            <person name="Klimes V."/>
            <person name="Arias M.C."/>
            <person name="Elias M."/>
            <person name="Hilliou F."/>
            <person name="Klute M."/>
            <person name="Malik S.-B."/>
            <person name="Pightling A."/>
            <person name="Rachubinski R."/>
            <person name="Salas D."/>
            <person name="Schlacht A."/>
            <person name="Suga H."/>
            <person name="Archibald J."/>
            <person name="Ball S.G."/>
            <person name="Clark G."/>
            <person name="Dacks J."/>
            <person name="Van Der Giezen M."/>
            <person name="Tsaousis A."/>
            <person name="Roger A."/>
        </authorList>
    </citation>
    <scope>NUCLEOTIDE SEQUENCE [LARGE SCALE GENOMIC DNA]</scope>
    <source>
        <strain evidence="9">ATCC 50177 / NandII</strain>
    </source>
</reference>
<dbReference type="Pfam" id="PF13896">
    <property type="entry name" value="Glyco_transf_49"/>
    <property type="match status" value="1"/>
</dbReference>
<keyword evidence="8" id="KW-0808">Transferase</keyword>
<dbReference type="EMBL" id="LXWW01000096">
    <property type="protein sequence ID" value="OAO16157.1"/>
    <property type="molecule type" value="Genomic_DNA"/>
</dbReference>
<dbReference type="GO" id="GO:0015020">
    <property type="term" value="F:glucuronosyltransferase activity"/>
    <property type="evidence" value="ECO:0007669"/>
    <property type="project" value="TreeGrafter"/>
</dbReference>
<feature type="signal peptide" evidence="7">
    <location>
        <begin position="1"/>
        <end position="24"/>
    </location>
</feature>
<evidence type="ECO:0000256" key="1">
    <source>
        <dbReference type="ARBA" id="ARBA00004606"/>
    </source>
</evidence>
<dbReference type="GO" id="GO:0042285">
    <property type="term" value="F:xylosyltransferase activity"/>
    <property type="evidence" value="ECO:0007669"/>
    <property type="project" value="TreeGrafter"/>
</dbReference>
<feature type="chain" id="PRO_5008274651" evidence="7">
    <location>
        <begin position="25"/>
        <end position="356"/>
    </location>
</feature>
<keyword evidence="7" id="KW-0732">Signal</keyword>
<sequence>MNPRGIAIALFFVLLSTFVALCLGSLGIIRFPASTAPKSFKSIDPPVYNPNEKFDFTVVSQSSFERVYFLPFWLERWPGPLSIAFFLYGEGANVYESVMKTLVVPSRLNIIAHFSESAEPYPINMLRNIALDGVRTSHFWLADMDMWPALDLYQTLVSLPREFLQRDDTATIVPAFEFNLPQNTECKTFTSCINNIKDKIPSKKADVLRCVEEGRCNRFRVKSRTHSYHFDEWNTLPESTYVTPLPCMENDIQEPYIFVKKTARLPHFDERFVNYGKNKVQWIIHLRLLGYKYYVLSQSFAIDVPHPKSKIANDWFAEGSSTKWRTKMHVLVDAFQEDIERSTIGVNIQTPLCYRM</sequence>
<comment type="subcellular location">
    <subcellularLocation>
        <location evidence="1">Membrane</location>
        <topology evidence="1">Single-pass type II membrane protein</topology>
    </subcellularLocation>
</comment>
<protein>
    <submittedName>
        <fullName evidence="8">Glycosyltransferase-like protein LARGE2-like protein</fullName>
    </submittedName>
</protein>
<dbReference type="GO" id="GO:0016020">
    <property type="term" value="C:membrane"/>
    <property type="evidence" value="ECO:0007669"/>
    <property type="project" value="UniProtKB-SubCell"/>
</dbReference>
<dbReference type="Proteomes" id="UP000078348">
    <property type="component" value="Unassembled WGS sequence"/>
</dbReference>
<keyword evidence="2" id="KW-0812">Transmembrane</keyword>
<keyword evidence="4" id="KW-1133">Transmembrane helix</keyword>
<gene>
    <name evidence="8" type="ORF">AV274_2098</name>
</gene>
<evidence type="ECO:0000256" key="5">
    <source>
        <dbReference type="ARBA" id="ARBA00023136"/>
    </source>
</evidence>
<evidence type="ECO:0000256" key="3">
    <source>
        <dbReference type="ARBA" id="ARBA00022968"/>
    </source>
</evidence>
<dbReference type="AlphaFoldDB" id="A0A196SJ01"/>
<keyword evidence="3" id="KW-0735">Signal-anchor</keyword>
<name>A0A196SJ01_BLAHN</name>
<evidence type="ECO:0000256" key="6">
    <source>
        <dbReference type="ARBA" id="ARBA00023180"/>
    </source>
</evidence>
<comment type="caution">
    <text evidence="8">The sequence shown here is derived from an EMBL/GenBank/DDBJ whole genome shotgun (WGS) entry which is preliminary data.</text>
</comment>
<evidence type="ECO:0000256" key="7">
    <source>
        <dbReference type="SAM" id="SignalP"/>
    </source>
</evidence>
<evidence type="ECO:0000313" key="8">
    <source>
        <dbReference type="EMBL" id="OAO16157.1"/>
    </source>
</evidence>
<dbReference type="PANTHER" id="PTHR12270">
    <property type="entry name" value="GLYCOSYLTRANSFERASE-RELATED"/>
    <property type="match status" value="1"/>
</dbReference>
<dbReference type="InterPro" id="IPR051292">
    <property type="entry name" value="Xyl/GlcA_transferase"/>
</dbReference>
<evidence type="ECO:0000256" key="2">
    <source>
        <dbReference type="ARBA" id="ARBA00022692"/>
    </source>
</evidence>
<dbReference type="OrthoDB" id="205012at2759"/>
<keyword evidence="6" id="KW-0325">Glycoprotein</keyword>
<keyword evidence="9" id="KW-1185">Reference proteome</keyword>
<organism evidence="8 9">
    <name type="scientific">Blastocystis sp. subtype 1 (strain ATCC 50177 / NandII)</name>
    <dbReference type="NCBI Taxonomy" id="478820"/>
    <lineage>
        <taxon>Eukaryota</taxon>
        <taxon>Sar</taxon>
        <taxon>Stramenopiles</taxon>
        <taxon>Bigyra</taxon>
        <taxon>Opalozoa</taxon>
        <taxon>Opalinata</taxon>
        <taxon>Blastocystidae</taxon>
        <taxon>Blastocystis</taxon>
    </lineage>
</organism>
<evidence type="ECO:0000256" key="4">
    <source>
        <dbReference type="ARBA" id="ARBA00022989"/>
    </source>
</evidence>
<evidence type="ECO:0000313" key="9">
    <source>
        <dbReference type="Proteomes" id="UP000078348"/>
    </source>
</evidence>
<dbReference type="GO" id="GO:0035269">
    <property type="term" value="P:protein O-linked glycosylation via mannose"/>
    <property type="evidence" value="ECO:0007669"/>
    <property type="project" value="TreeGrafter"/>
</dbReference>